<sequence>MEDLFQRLTKKLLDNNSNLSAGQARTWIERLWEDFEVIRAKSGRQYEGSAVTETIVTKWIEQYGAHSHKYEATNMKFNKLNKEDHFKH</sequence>
<accession>A0A1G8LDE2</accession>
<dbReference type="InterPro" id="IPR026952">
    <property type="entry name" value="WVELL"/>
</dbReference>
<name>A0A1G8LDE2_9BACI</name>
<reference evidence="1 2" key="1">
    <citation type="submission" date="2016-10" db="EMBL/GenBank/DDBJ databases">
        <authorList>
            <person name="de Groot N.N."/>
        </authorList>
    </citation>
    <scope>NUCLEOTIDE SEQUENCE [LARGE SCALE GENOMIC DNA]</scope>
    <source>
        <strain evidence="2">P4B,CCM 7963,CECT 7998,DSM 25260,IBRC-M 10614,KCTC 13821</strain>
    </source>
</reference>
<organism evidence="1 2">
    <name type="scientific">Alteribacillus bidgolensis</name>
    <dbReference type="NCBI Taxonomy" id="930129"/>
    <lineage>
        <taxon>Bacteria</taxon>
        <taxon>Bacillati</taxon>
        <taxon>Bacillota</taxon>
        <taxon>Bacilli</taxon>
        <taxon>Bacillales</taxon>
        <taxon>Bacillaceae</taxon>
        <taxon>Alteribacillus</taxon>
    </lineage>
</organism>
<keyword evidence="2" id="KW-1185">Reference proteome</keyword>
<dbReference type="EMBL" id="FNDU01000008">
    <property type="protein sequence ID" value="SDI53250.1"/>
    <property type="molecule type" value="Genomic_DNA"/>
</dbReference>
<gene>
    <name evidence="1" type="ORF">SAMN05216352_108234</name>
</gene>
<proteinExistence type="predicted"/>
<dbReference type="Pfam" id="PF14043">
    <property type="entry name" value="WVELL"/>
    <property type="match status" value="1"/>
</dbReference>
<dbReference type="RefSeq" id="WP_091586188.1">
    <property type="nucleotide sequence ID" value="NZ_FNDU01000008.1"/>
</dbReference>
<protein>
    <submittedName>
        <fullName evidence="1">WVELL protein</fullName>
    </submittedName>
</protein>
<dbReference type="Proteomes" id="UP000199017">
    <property type="component" value="Unassembled WGS sequence"/>
</dbReference>
<dbReference type="OrthoDB" id="2361637at2"/>
<evidence type="ECO:0000313" key="2">
    <source>
        <dbReference type="Proteomes" id="UP000199017"/>
    </source>
</evidence>
<dbReference type="AlphaFoldDB" id="A0A1G8LDE2"/>
<evidence type="ECO:0000313" key="1">
    <source>
        <dbReference type="EMBL" id="SDI53250.1"/>
    </source>
</evidence>
<dbReference type="STRING" id="930129.SAMN05216352_108234"/>